<dbReference type="InterPro" id="IPR023296">
    <property type="entry name" value="Glyco_hydro_beta-prop_sf"/>
</dbReference>
<dbReference type="PANTHER" id="PTHR22925">
    <property type="entry name" value="GLYCOSYL HYDROLASE 43 FAMILY MEMBER"/>
    <property type="match status" value="1"/>
</dbReference>
<keyword evidence="4" id="KW-0732">Signal</keyword>
<evidence type="ECO:0000256" key="4">
    <source>
        <dbReference type="SAM" id="SignalP"/>
    </source>
</evidence>
<dbReference type="Gene3D" id="2.60.120.430">
    <property type="entry name" value="Galactose-binding lectin"/>
    <property type="match status" value="2"/>
</dbReference>
<comment type="similarity">
    <text evidence="1">Belongs to the glycosyl hydrolase 43 family.</text>
</comment>
<dbReference type="Gene3D" id="2.115.10.20">
    <property type="entry name" value="Glycosyl hydrolase domain, family 43"/>
    <property type="match status" value="1"/>
</dbReference>
<dbReference type="CDD" id="cd18825">
    <property type="entry name" value="GH43_CtGH43-like"/>
    <property type="match status" value="1"/>
</dbReference>
<dbReference type="Pfam" id="PF07532">
    <property type="entry name" value="Big_4"/>
    <property type="match status" value="1"/>
</dbReference>
<evidence type="ECO:0000256" key="2">
    <source>
        <dbReference type="ARBA" id="ARBA00022801"/>
    </source>
</evidence>
<feature type="chain" id="PRO_5047294063" evidence="4">
    <location>
        <begin position="27"/>
        <end position="1138"/>
    </location>
</feature>
<feature type="domain" description="Bacterial Ig-like" evidence="5">
    <location>
        <begin position="661"/>
        <end position="709"/>
    </location>
</feature>
<gene>
    <name evidence="6" type="ORF">OIH86_02255</name>
</gene>
<comment type="caution">
    <text evidence="6">The sequence shown here is derived from an EMBL/GenBank/DDBJ whole genome shotgun (WGS) entry which is preliminary data.</text>
</comment>
<evidence type="ECO:0000313" key="7">
    <source>
        <dbReference type="Proteomes" id="UP001526147"/>
    </source>
</evidence>
<evidence type="ECO:0000256" key="3">
    <source>
        <dbReference type="ARBA" id="ARBA00023295"/>
    </source>
</evidence>
<evidence type="ECO:0000259" key="5">
    <source>
        <dbReference type="Pfam" id="PF07532"/>
    </source>
</evidence>
<protein>
    <submittedName>
        <fullName evidence="6">Family 43 glycosylhydrolase</fullName>
    </submittedName>
</protein>
<accession>A0ABT3DBP3</accession>
<dbReference type="Proteomes" id="UP001526147">
    <property type="component" value="Unassembled WGS sequence"/>
</dbReference>
<keyword evidence="3" id="KW-0326">Glycosidase</keyword>
<evidence type="ECO:0000256" key="1">
    <source>
        <dbReference type="ARBA" id="ARBA00009865"/>
    </source>
</evidence>
<dbReference type="EMBL" id="JAOYEY010000019">
    <property type="protein sequence ID" value="MCV9884470.1"/>
    <property type="molecule type" value="Genomic_DNA"/>
</dbReference>
<proteinExistence type="inferred from homology"/>
<keyword evidence="7" id="KW-1185">Reference proteome</keyword>
<dbReference type="InterPro" id="IPR006710">
    <property type="entry name" value="Glyco_hydro_43"/>
</dbReference>
<sequence>MRKIVCLLLTLAIILGTHFSLTPVSAAESEDDFTDEELKNNDYILYFVNAGDKTPDTVEGTDKMGLYSSKTEQPYGVDAKTGKKWGLVTQTTSTSVIDGNETDKKTTLRYYNGPQTRDKAIEYKFELPDGEYDILVGFKNPWSGRSVNIISEGQNLSQGDYEIGSYSEEKEFTYQQLAVTDGELDLKIQGPASAALTNYNDPLVNYIMIKKYVVIPVSDLEAKIAEAKIEAEKTDVYYPKGIEELNTAITKAEALIQDINENGLDVATKAVQEKIRTAIKQVNDGIDGLMINTPNESFKPGQPWLDTNGNIIQAHGGGMMYDEKTETYYWYGEDKTNGYLPATGVHAYSSKDLYNWKDEGVVMRAVETREDLDTDPYFKELYKNRSAEEKDVIFSDINTARGVLERPKVIYNEKTDKYVLWLHVDGPYQGSDSNYAKAKAGVAISDSPTGPFEFLESNRLNKVPEGFPYKVQNTGMARDMNLFVDDDGTAYIIYSSEENYSLYISKLNEEYTAIAGEEYGKDFIRAIYDGHREAPAMFKYEGKYYLITSGATGWDPNPARYHVADSVLGEWKPMGDPSVGDGASTTFGSQSTYVIPVDRENGKYIYMGDRWNKNDLTNSRYVWLPIEFGDEDEIILQWYDEWNLDTLDRMGRVTINTDLPEKVSLNEVPSLPNKINVTYSGKQMDTPVTWDINKDDFSTPGTVVVEGTLPEVANKVIRAEVVVIPDNVKYFVHAGGARTQDYTTWSSYMQDTLVNKDTIDQMYEPDKGQTWGYVGDISAPAGGEGDDLFSALRYLIGGNGPDLTYKFQLENGKYTVYTGLYDRWYSSTKGSRKANILINNEVRTENYTFTDSYDVLGYDVEITDGLLDVTVRNTNAPDPQISWIMIVEEEPKDTTAPTGDFSINEGAEYTNNQNVSLSLNAEDDASGVNQFRISTDLENWTNWENYTTSKNVELPSGDGEKTVHVQYKDGSGNISETYQQQITLDTTAPVIEFSANEEYTVDATISITCEATDELSGVEAADCQTVEGPAYEFKIGENKLSASTTDKAGNKAEVEHTFTVTVDFDSLSRLTENFVTNEGIAHALTTKLSSAKQSADKGNQNATEGKLKAYTNQLSAQSGKSITKENAELLNKLVEELK</sequence>
<name>A0ABT3DBP3_9BACI</name>
<reference evidence="6 7" key="1">
    <citation type="submission" date="2022-10" db="EMBL/GenBank/DDBJ databases">
        <title>Draft genome assembly of moderately radiation resistant bacterium Metabacillus halosaccharovorans.</title>
        <authorList>
            <person name="Pal S."/>
            <person name="Gopinathan A."/>
        </authorList>
    </citation>
    <scope>NUCLEOTIDE SEQUENCE [LARGE SCALE GENOMIC DNA]</scope>
    <source>
        <strain evidence="6 7">VITHBRA001</strain>
    </source>
</reference>
<dbReference type="Pfam" id="PF04616">
    <property type="entry name" value="Glyco_hydro_43"/>
    <property type="match status" value="1"/>
</dbReference>
<organism evidence="6 7">
    <name type="scientific">Metabacillus halosaccharovorans</name>
    <dbReference type="NCBI Taxonomy" id="930124"/>
    <lineage>
        <taxon>Bacteria</taxon>
        <taxon>Bacillati</taxon>
        <taxon>Bacillota</taxon>
        <taxon>Bacilli</taxon>
        <taxon>Bacillales</taxon>
        <taxon>Bacillaceae</taxon>
        <taxon>Metabacillus</taxon>
    </lineage>
</organism>
<evidence type="ECO:0000313" key="6">
    <source>
        <dbReference type="EMBL" id="MCV9884470.1"/>
    </source>
</evidence>
<dbReference type="InterPro" id="IPR008979">
    <property type="entry name" value="Galactose-bd-like_sf"/>
</dbReference>
<dbReference type="RefSeq" id="WP_264141472.1">
    <property type="nucleotide sequence ID" value="NZ_JAOYEY010000019.1"/>
</dbReference>
<dbReference type="PANTHER" id="PTHR22925:SF3">
    <property type="entry name" value="GLYCOSYL HYDROLASE FAMILY PROTEIN 43"/>
    <property type="match status" value="1"/>
</dbReference>
<dbReference type="SUPFAM" id="SSF49785">
    <property type="entry name" value="Galactose-binding domain-like"/>
    <property type="match status" value="2"/>
</dbReference>
<feature type="signal peptide" evidence="4">
    <location>
        <begin position="1"/>
        <end position="26"/>
    </location>
</feature>
<dbReference type="SUPFAM" id="SSF75005">
    <property type="entry name" value="Arabinanase/levansucrase/invertase"/>
    <property type="match status" value="1"/>
</dbReference>
<keyword evidence="2" id="KW-0378">Hydrolase</keyword>
<dbReference type="InterPro" id="IPR011081">
    <property type="entry name" value="Big_4"/>
</dbReference>